<accession>A0ABR0PWP1</accession>
<sequence length="188" mass="21484">MIDRISGASTSKPVSTIEYMSSGDRLYFKNNAITNTNDNLVLPSNSQIEEEEDNISTNSTTPIGMKTVQIPIFPTEPSRNSRNTRMEEIQSTTIIQQMKIGKNDIITFSNFQPRKYYTYIEITLQFRDYKTYSLHALLDTGATTSSCRENAILVEKWELMKNPIRAIGIDGKETIIQFKTFNHLNINI</sequence>
<evidence type="ECO:0000259" key="1">
    <source>
        <dbReference type="Pfam" id="PF02160"/>
    </source>
</evidence>
<gene>
    <name evidence="2" type="ORF">PVK06_015041</name>
</gene>
<feature type="domain" description="Peptidase A3A" evidence="1">
    <location>
        <begin position="118"/>
        <end position="177"/>
    </location>
</feature>
<evidence type="ECO:0000313" key="2">
    <source>
        <dbReference type="EMBL" id="KAK5831246.1"/>
    </source>
</evidence>
<proteinExistence type="predicted"/>
<organism evidence="2 3">
    <name type="scientific">Gossypium arboreum</name>
    <name type="common">Tree cotton</name>
    <name type="synonym">Gossypium nanking</name>
    <dbReference type="NCBI Taxonomy" id="29729"/>
    <lineage>
        <taxon>Eukaryota</taxon>
        <taxon>Viridiplantae</taxon>
        <taxon>Streptophyta</taxon>
        <taxon>Embryophyta</taxon>
        <taxon>Tracheophyta</taxon>
        <taxon>Spermatophyta</taxon>
        <taxon>Magnoliopsida</taxon>
        <taxon>eudicotyledons</taxon>
        <taxon>Gunneridae</taxon>
        <taxon>Pentapetalae</taxon>
        <taxon>rosids</taxon>
        <taxon>malvids</taxon>
        <taxon>Malvales</taxon>
        <taxon>Malvaceae</taxon>
        <taxon>Malvoideae</taxon>
        <taxon>Gossypium</taxon>
    </lineage>
</organism>
<keyword evidence="3" id="KW-1185">Reference proteome</keyword>
<dbReference type="EMBL" id="JARKNE010000005">
    <property type="protein sequence ID" value="KAK5831246.1"/>
    <property type="molecule type" value="Genomic_DNA"/>
</dbReference>
<evidence type="ECO:0000313" key="3">
    <source>
        <dbReference type="Proteomes" id="UP001358586"/>
    </source>
</evidence>
<protein>
    <recommendedName>
        <fullName evidence="1">Peptidase A3A domain-containing protein</fullName>
    </recommendedName>
</protein>
<dbReference type="Pfam" id="PF02160">
    <property type="entry name" value="Peptidase_A3"/>
    <property type="match status" value="1"/>
</dbReference>
<dbReference type="InterPro" id="IPR000588">
    <property type="entry name" value="Pept_A3A"/>
</dbReference>
<comment type="caution">
    <text evidence="2">The sequence shown here is derived from an EMBL/GenBank/DDBJ whole genome shotgun (WGS) entry which is preliminary data.</text>
</comment>
<name>A0ABR0PWP1_GOSAR</name>
<dbReference type="Proteomes" id="UP001358586">
    <property type="component" value="Chromosome 5"/>
</dbReference>
<reference evidence="2 3" key="1">
    <citation type="submission" date="2023-03" db="EMBL/GenBank/DDBJ databases">
        <title>WGS of Gossypium arboreum.</title>
        <authorList>
            <person name="Yu D."/>
        </authorList>
    </citation>
    <scope>NUCLEOTIDE SEQUENCE [LARGE SCALE GENOMIC DNA]</scope>
    <source>
        <tissue evidence="2">Leaf</tissue>
    </source>
</reference>